<dbReference type="PANTHER" id="PTHR11803:SF58">
    <property type="entry name" value="PROTEIN HMF1-RELATED"/>
    <property type="match status" value="1"/>
</dbReference>
<dbReference type="CDD" id="cd00448">
    <property type="entry name" value="YjgF_YER057c_UK114_family"/>
    <property type="match status" value="1"/>
</dbReference>
<proteinExistence type="inferred from homology"/>
<protein>
    <submittedName>
        <fullName evidence="2">Probable BRT1 protein, down-regulated by mating factor B</fullName>
    </submittedName>
</protein>
<dbReference type="InterPro" id="IPR019897">
    <property type="entry name" value="RidA_CS"/>
</dbReference>
<dbReference type="SUPFAM" id="SSF55298">
    <property type="entry name" value="YjgF-like"/>
    <property type="match status" value="1"/>
</dbReference>
<evidence type="ECO:0000256" key="1">
    <source>
        <dbReference type="ARBA" id="ARBA00010552"/>
    </source>
</evidence>
<dbReference type="InterPro" id="IPR035959">
    <property type="entry name" value="RutC-like_sf"/>
</dbReference>
<dbReference type="Pfam" id="PF01042">
    <property type="entry name" value="Ribonuc_L-PSP"/>
    <property type="match status" value="1"/>
</dbReference>
<comment type="similarity">
    <text evidence="1">Belongs to the RutC family.</text>
</comment>
<reference evidence="2 3" key="1">
    <citation type="submission" date="2016-03" db="EMBL/GenBank/DDBJ databases">
        <authorList>
            <person name="Ploux O."/>
        </authorList>
    </citation>
    <scope>NUCLEOTIDE SEQUENCE [LARGE SCALE GENOMIC DNA]</scope>
    <source>
        <strain evidence="2 3">UAMH 11012</strain>
    </source>
</reference>
<dbReference type="STRING" id="576137.A0A1L7WMJ8"/>
<dbReference type="NCBIfam" id="TIGR00004">
    <property type="entry name" value="Rid family detoxifying hydrolase"/>
    <property type="match status" value="1"/>
</dbReference>
<organism evidence="2 3">
    <name type="scientific">Phialocephala subalpina</name>
    <dbReference type="NCBI Taxonomy" id="576137"/>
    <lineage>
        <taxon>Eukaryota</taxon>
        <taxon>Fungi</taxon>
        <taxon>Dikarya</taxon>
        <taxon>Ascomycota</taxon>
        <taxon>Pezizomycotina</taxon>
        <taxon>Leotiomycetes</taxon>
        <taxon>Helotiales</taxon>
        <taxon>Mollisiaceae</taxon>
        <taxon>Phialocephala</taxon>
        <taxon>Phialocephala fortinii species complex</taxon>
    </lineage>
</organism>
<gene>
    <name evidence="2" type="ORF">PAC_03882</name>
</gene>
<dbReference type="PANTHER" id="PTHR11803">
    <property type="entry name" value="2-IMINOBUTANOATE/2-IMINOPROPANOATE DEAMINASE RIDA"/>
    <property type="match status" value="1"/>
</dbReference>
<name>A0A1L7WMJ8_9HELO</name>
<dbReference type="FunFam" id="3.30.1330.40:FF:000001">
    <property type="entry name" value="L-PSP family endoribonuclease"/>
    <property type="match status" value="1"/>
</dbReference>
<dbReference type="Gene3D" id="3.30.1330.40">
    <property type="entry name" value="RutC-like"/>
    <property type="match status" value="1"/>
</dbReference>
<dbReference type="GO" id="GO:0019239">
    <property type="term" value="F:deaminase activity"/>
    <property type="evidence" value="ECO:0007669"/>
    <property type="project" value="TreeGrafter"/>
</dbReference>
<evidence type="ECO:0000313" key="3">
    <source>
        <dbReference type="Proteomes" id="UP000184330"/>
    </source>
</evidence>
<dbReference type="Proteomes" id="UP000184330">
    <property type="component" value="Unassembled WGS sequence"/>
</dbReference>
<dbReference type="InterPro" id="IPR006056">
    <property type="entry name" value="RidA"/>
</dbReference>
<sequence>MSQFIRTFPKATKPFKSQPFLALTRRNFQSQPRKMSDMTPILTKNAMPPVGPYSQAIKTPHAIYCSGQLPADAQGNIIEGTMGEKTAAVLNALSAVLTEGGSSLEKIVKAQIFLTDMNDFAEMNVEYEKWIKHKPARSCVAVKQLPKGVNIEIECVALP</sequence>
<dbReference type="AlphaFoldDB" id="A0A1L7WMJ8"/>
<dbReference type="GO" id="GO:0005829">
    <property type="term" value="C:cytosol"/>
    <property type="evidence" value="ECO:0007669"/>
    <property type="project" value="TreeGrafter"/>
</dbReference>
<keyword evidence="3" id="KW-1185">Reference proteome</keyword>
<dbReference type="InterPro" id="IPR006175">
    <property type="entry name" value="YjgF/YER057c/UK114"/>
</dbReference>
<dbReference type="GO" id="GO:0005739">
    <property type="term" value="C:mitochondrion"/>
    <property type="evidence" value="ECO:0007669"/>
    <property type="project" value="TreeGrafter"/>
</dbReference>
<dbReference type="OrthoDB" id="309640at2759"/>
<dbReference type="PROSITE" id="PS01094">
    <property type="entry name" value="UPF0076"/>
    <property type="match status" value="1"/>
</dbReference>
<evidence type="ECO:0000313" key="2">
    <source>
        <dbReference type="EMBL" id="CZR53999.1"/>
    </source>
</evidence>
<accession>A0A1L7WMJ8</accession>
<dbReference type="EMBL" id="FJOG01000004">
    <property type="protein sequence ID" value="CZR53999.1"/>
    <property type="molecule type" value="Genomic_DNA"/>
</dbReference>